<dbReference type="GO" id="GO:0005886">
    <property type="term" value="C:plasma membrane"/>
    <property type="evidence" value="ECO:0007669"/>
    <property type="project" value="TreeGrafter"/>
</dbReference>
<dbReference type="InterPro" id="IPR050818">
    <property type="entry name" value="KCNH_animal-type"/>
</dbReference>
<dbReference type="AlphaFoldDB" id="A0AAE0G9X8"/>
<evidence type="ECO:0000256" key="3">
    <source>
        <dbReference type="ARBA" id="ARBA00022538"/>
    </source>
</evidence>
<feature type="compositionally biased region" description="Polar residues" evidence="12">
    <location>
        <begin position="79"/>
        <end position="89"/>
    </location>
</feature>
<dbReference type="InterPro" id="IPR005821">
    <property type="entry name" value="Ion_trans_dom"/>
</dbReference>
<evidence type="ECO:0000256" key="9">
    <source>
        <dbReference type="ARBA" id="ARBA00023065"/>
    </source>
</evidence>
<comment type="subcellular location">
    <subcellularLocation>
        <location evidence="1">Membrane</location>
        <topology evidence="1">Multi-pass membrane protein</topology>
    </subcellularLocation>
</comment>
<evidence type="ECO:0000256" key="10">
    <source>
        <dbReference type="ARBA" id="ARBA00023136"/>
    </source>
</evidence>
<keyword evidence="5" id="KW-0631">Potassium channel</keyword>
<name>A0AAE0G9X8_9CHLO</name>
<reference evidence="15 16" key="1">
    <citation type="journal article" date="2015" name="Genome Biol. Evol.">
        <title>Comparative Genomics of a Bacterivorous Green Alga Reveals Evolutionary Causalities and Consequences of Phago-Mixotrophic Mode of Nutrition.</title>
        <authorList>
            <person name="Burns J.A."/>
            <person name="Paasch A."/>
            <person name="Narechania A."/>
            <person name="Kim E."/>
        </authorList>
    </citation>
    <scope>NUCLEOTIDE SEQUENCE [LARGE SCALE GENOMIC DNA]</scope>
    <source>
        <strain evidence="15 16">PLY_AMNH</strain>
    </source>
</reference>
<keyword evidence="6" id="KW-0851">Voltage-gated channel</keyword>
<dbReference type="Pfam" id="PF00520">
    <property type="entry name" value="Ion_trans"/>
    <property type="match status" value="1"/>
</dbReference>
<dbReference type="FunFam" id="1.10.287.70:FF:000123">
    <property type="entry name" value="Potassium channel KAT3"/>
    <property type="match status" value="1"/>
</dbReference>
<dbReference type="PROSITE" id="PS50042">
    <property type="entry name" value="CNMP_BINDING_3"/>
    <property type="match status" value="1"/>
</dbReference>
<dbReference type="SUPFAM" id="SSF51206">
    <property type="entry name" value="cAMP-binding domain-like"/>
    <property type="match status" value="1"/>
</dbReference>
<evidence type="ECO:0000256" key="2">
    <source>
        <dbReference type="ARBA" id="ARBA00022448"/>
    </source>
</evidence>
<dbReference type="PANTHER" id="PTHR10217:SF435">
    <property type="entry name" value="POTASSIUM VOLTAGE-GATED CHANNEL PROTEIN EAG"/>
    <property type="match status" value="1"/>
</dbReference>
<evidence type="ECO:0000256" key="1">
    <source>
        <dbReference type="ARBA" id="ARBA00004141"/>
    </source>
</evidence>
<feature type="transmembrane region" description="Helical" evidence="13">
    <location>
        <begin position="165"/>
        <end position="185"/>
    </location>
</feature>
<accession>A0AAE0G9X8</accession>
<dbReference type="GO" id="GO:0034702">
    <property type="term" value="C:monoatomic ion channel complex"/>
    <property type="evidence" value="ECO:0007669"/>
    <property type="project" value="UniProtKB-KW"/>
</dbReference>
<dbReference type="Gene3D" id="2.60.120.10">
    <property type="entry name" value="Jelly Rolls"/>
    <property type="match status" value="1"/>
</dbReference>
<dbReference type="InterPro" id="IPR000595">
    <property type="entry name" value="cNMP-bd_dom"/>
</dbReference>
<evidence type="ECO:0000256" key="8">
    <source>
        <dbReference type="ARBA" id="ARBA00022989"/>
    </source>
</evidence>
<sequence>MVSKTAASPLTSGGGKPEATTSTTDEAGPRGTICAWEAGAGDPKLATPKSPSQKMAQVAPLELSTPTNRASRKSESDDNVTPSSSTYRRLKSKSNVFDSFVEEEERRTKSQPASLLLAEQSQLPPEISTLLNKEADPGEDMPAEEKSSKWVIDPRWPIMRKWDMVTFLLLVFTALVTPYEVAFLSTDLNAMFFVNRLVDTLFIIDLFFCFFMAYFDVHEGSWITDLTIIRQRYLRTWFPIDVVSILPFDILGFTMGSEAVNSLKILRVVRLLRLAKLLRILRAGRIFRRIESFINIDYVALELLKFTVMIGMQSHWIACVFGVMDTMQGTSTTWLFAYFCDEGDELCDPRSDLTASEKYLVALYWAVTTLTTIGYGDLLATNPTERLVLCFVMLVGAFQYGYIIGALGSILASSNERKNRWIAMLMELNAFMEEGRLPTVVRQKLREYFKYRSSTPDVKDYHNILTQLSPKLRGEVAMLLDNKWLQSVYLFQTSPLALVIQVALTIRQQTFPPHETVFEKGTIANNMYIIKKGLVSIGGQIFRRWHTLMLECLYKQTVHEQSCYTVTFVDIWMVDRDRMRDILLMFPECEANFRVSSIRRVLKREILAYTRAYKMVSLMPPAEENRRKFLSLNSLPEEPNGTFETPDTTAARNTLTLLTSNRRDDTDPRIRWYIQKIQTRDLVKRLQHSTSVVRAIIAIQRNFREAREHRLLKAVEEEESTSTESLIRQVGGLAQTCHKIKAHQDDVAKQNKVALYRLRARIKDIHNGLGIGSPPSKKGPCGSKISVEALEESVNIHDLEHSSR</sequence>
<keyword evidence="7" id="KW-0630">Potassium</keyword>
<dbReference type="PRINTS" id="PR01463">
    <property type="entry name" value="EAGCHANLFMLY"/>
</dbReference>
<keyword evidence="11" id="KW-0407">Ion channel</keyword>
<evidence type="ECO:0000256" key="7">
    <source>
        <dbReference type="ARBA" id="ARBA00022958"/>
    </source>
</evidence>
<dbReference type="Gene3D" id="1.10.287.630">
    <property type="entry name" value="Helix hairpin bin"/>
    <property type="match status" value="1"/>
</dbReference>
<organism evidence="15 16">
    <name type="scientific">Cymbomonas tetramitiformis</name>
    <dbReference type="NCBI Taxonomy" id="36881"/>
    <lineage>
        <taxon>Eukaryota</taxon>
        <taxon>Viridiplantae</taxon>
        <taxon>Chlorophyta</taxon>
        <taxon>Pyramimonadophyceae</taxon>
        <taxon>Pyramimonadales</taxon>
        <taxon>Pyramimonadaceae</taxon>
        <taxon>Cymbomonas</taxon>
    </lineage>
</organism>
<dbReference type="Gene3D" id="1.10.287.70">
    <property type="match status" value="1"/>
</dbReference>
<evidence type="ECO:0000256" key="11">
    <source>
        <dbReference type="ARBA" id="ARBA00023303"/>
    </source>
</evidence>
<evidence type="ECO:0000256" key="6">
    <source>
        <dbReference type="ARBA" id="ARBA00022882"/>
    </source>
</evidence>
<evidence type="ECO:0000256" key="4">
    <source>
        <dbReference type="ARBA" id="ARBA00022692"/>
    </source>
</evidence>
<feature type="transmembrane region" description="Helical" evidence="13">
    <location>
        <begin position="359"/>
        <end position="380"/>
    </location>
</feature>
<evidence type="ECO:0000313" key="16">
    <source>
        <dbReference type="Proteomes" id="UP001190700"/>
    </source>
</evidence>
<feature type="transmembrane region" description="Helical" evidence="13">
    <location>
        <begin position="387"/>
        <end position="412"/>
    </location>
</feature>
<comment type="caution">
    <text evidence="15">The sequence shown here is derived from an EMBL/GenBank/DDBJ whole genome shotgun (WGS) entry which is preliminary data.</text>
</comment>
<gene>
    <name evidence="15" type="ORF">CYMTET_17529</name>
</gene>
<evidence type="ECO:0000256" key="5">
    <source>
        <dbReference type="ARBA" id="ARBA00022826"/>
    </source>
</evidence>
<evidence type="ECO:0000256" key="13">
    <source>
        <dbReference type="SAM" id="Phobius"/>
    </source>
</evidence>
<keyword evidence="3" id="KW-0633">Potassium transport</keyword>
<feature type="transmembrane region" description="Helical" evidence="13">
    <location>
        <begin position="197"/>
        <end position="215"/>
    </location>
</feature>
<dbReference type="CDD" id="cd00038">
    <property type="entry name" value="CAP_ED"/>
    <property type="match status" value="1"/>
</dbReference>
<dbReference type="PANTHER" id="PTHR10217">
    <property type="entry name" value="VOLTAGE AND LIGAND GATED POTASSIUM CHANNEL"/>
    <property type="match status" value="1"/>
</dbReference>
<keyword evidence="10 13" id="KW-0472">Membrane</keyword>
<evidence type="ECO:0000313" key="15">
    <source>
        <dbReference type="EMBL" id="KAK3274282.1"/>
    </source>
</evidence>
<keyword evidence="4 13" id="KW-0812">Transmembrane</keyword>
<dbReference type="Proteomes" id="UP001190700">
    <property type="component" value="Unassembled WGS sequence"/>
</dbReference>
<dbReference type="InterPro" id="IPR014710">
    <property type="entry name" value="RmlC-like_jellyroll"/>
</dbReference>
<keyword evidence="9" id="KW-0406">Ion transport</keyword>
<proteinExistence type="predicted"/>
<evidence type="ECO:0000259" key="14">
    <source>
        <dbReference type="PROSITE" id="PS50042"/>
    </source>
</evidence>
<dbReference type="GO" id="GO:0005249">
    <property type="term" value="F:voltage-gated potassium channel activity"/>
    <property type="evidence" value="ECO:0007669"/>
    <property type="project" value="InterPro"/>
</dbReference>
<dbReference type="EMBL" id="LGRX02007814">
    <property type="protein sequence ID" value="KAK3274282.1"/>
    <property type="molecule type" value="Genomic_DNA"/>
</dbReference>
<feature type="compositionally biased region" description="Polar residues" evidence="12">
    <location>
        <begin position="1"/>
        <end position="11"/>
    </location>
</feature>
<keyword evidence="8 13" id="KW-1133">Transmembrane helix</keyword>
<keyword evidence="2" id="KW-0813">Transport</keyword>
<dbReference type="SUPFAM" id="SSF81324">
    <property type="entry name" value="Voltage-gated potassium channels"/>
    <property type="match status" value="1"/>
</dbReference>
<feature type="region of interest" description="Disordered" evidence="12">
    <location>
        <begin position="1"/>
        <end position="89"/>
    </location>
</feature>
<protein>
    <recommendedName>
        <fullName evidence="14">Cyclic nucleotide-binding domain-containing protein</fullName>
    </recommendedName>
</protein>
<dbReference type="GO" id="GO:0042391">
    <property type="term" value="P:regulation of membrane potential"/>
    <property type="evidence" value="ECO:0007669"/>
    <property type="project" value="TreeGrafter"/>
</dbReference>
<evidence type="ECO:0000256" key="12">
    <source>
        <dbReference type="SAM" id="MobiDB-lite"/>
    </source>
</evidence>
<keyword evidence="16" id="KW-1185">Reference proteome</keyword>
<feature type="domain" description="Cyclic nucleotide-binding" evidence="14">
    <location>
        <begin position="490"/>
        <end position="537"/>
    </location>
</feature>
<dbReference type="InterPro" id="IPR018490">
    <property type="entry name" value="cNMP-bd_dom_sf"/>
</dbReference>
<dbReference type="InterPro" id="IPR003938">
    <property type="entry name" value="K_chnl_volt-dep_EAG/ELK/ERG"/>
</dbReference>